<dbReference type="GO" id="GO:0008289">
    <property type="term" value="F:lipid binding"/>
    <property type="evidence" value="ECO:0007669"/>
    <property type="project" value="InterPro"/>
</dbReference>
<accession>A0A8J5CBG8</accession>
<dbReference type="PANTHER" id="PTHR33044">
    <property type="entry name" value="BIFUNCTIONAL INHIBITOR/LIPID-TRANSFER PROTEIN/SEED STORAGE 2S ALBUMIN SUPERFAMILY PROTEIN-RELATED"/>
    <property type="match status" value="1"/>
</dbReference>
<dbReference type="InterPro" id="IPR036312">
    <property type="entry name" value="Bifun_inhib/LTP/seed_sf"/>
</dbReference>
<dbReference type="EMBL" id="JACMSC010000020">
    <property type="protein sequence ID" value="KAG6471807.1"/>
    <property type="molecule type" value="Genomic_DNA"/>
</dbReference>
<keyword evidence="8" id="KW-1185">Reference proteome</keyword>
<dbReference type="InterPro" id="IPR016140">
    <property type="entry name" value="Bifunc_inhib/LTP/seed_store"/>
</dbReference>
<dbReference type="SMART" id="SM00499">
    <property type="entry name" value="AAI"/>
    <property type="match status" value="1"/>
</dbReference>
<evidence type="ECO:0000313" key="7">
    <source>
        <dbReference type="EMBL" id="KAG6471807.1"/>
    </source>
</evidence>
<feature type="signal peptide" evidence="5">
    <location>
        <begin position="1"/>
        <end position="24"/>
    </location>
</feature>
<organism evidence="7 8">
    <name type="scientific">Zingiber officinale</name>
    <name type="common">Ginger</name>
    <name type="synonym">Amomum zingiber</name>
    <dbReference type="NCBI Taxonomy" id="94328"/>
    <lineage>
        <taxon>Eukaryota</taxon>
        <taxon>Viridiplantae</taxon>
        <taxon>Streptophyta</taxon>
        <taxon>Embryophyta</taxon>
        <taxon>Tracheophyta</taxon>
        <taxon>Spermatophyta</taxon>
        <taxon>Magnoliopsida</taxon>
        <taxon>Liliopsida</taxon>
        <taxon>Zingiberales</taxon>
        <taxon>Zingiberaceae</taxon>
        <taxon>Zingiber</taxon>
    </lineage>
</organism>
<evidence type="ECO:0000256" key="4">
    <source>
        <dbReference type="ARBA" id="ARBA00023180"/>
    </source>
</evidence>
<sequence>MANLVRSAVSLVAIIFIMISTVDATASTIAEPPSGCPDIISSVIDCLSYIANGSIVDRPSKACCIGIASVIKGSTTVCLCKSLKEALNYDVPINMTRVLGLPVACSVKAAKIDCSDADSPSPSLSPRYTLFAISNPQQPAAISQYSITGCITSVSSYSITSCITNASFI</sequence>
<comment type="caution">
    <text evidence="7">The sequence shown here is derived from an EMBL/GenBank/DDBJ whole genome shotgun (WGS) entry which is preliminary data.</text>
</comment>
<dbReference type="GO" id="GO:0006869">
    <property type="term" value="P:lipid transport"/>
    <property type="evidence" value="ECO:0007669"/>
    <property type="project" value="InterPro"/>
</dbReference>
<dbReference type="Gene3D" id="1.10.110.10">
    <property type="entry name" value="Plant lipid-transfer and hydrophobic proteins"/>
    <property type="match status" value="1"/>
</dbReference>
<feature type="domain" description="Bifunctional inhibitor/plant lipid transfer protein/seed storage helical" evidence="6">
    <location>
        <begin position="36"/>
        <end position="114"/>
    </location>
</feature>
<evidence type="ECO:0000259" key="6">
    <source>
        <dbReference type="SMART" id="SM00499"/>
    </source>
</evidence>
<comment type="similarity">
    <text evidence="1">Belongs to the plant LTP family.</text>
</comment>
<dbReference type="AlphaFoldDB" id="A0A8J5CBG8"/>
<feature type="chain" id="PRO_5035329404" description="Bifunctional inhibitor/plant lipid transfer protein/seed storage helical domain-containing protein" evidence="5">
    <location>
        <begin position="25"/>
        <end position="169"/>
    </location>
</feature>
<proteinExistence type="inferred from homology"/>
<evidence type="ECO:0000256" key="2">
    <source>
        <dbReference type="ARBA" id="ARBA00022729"/>
    </source>
</evidence>
<dbReference type="PRINTS" id="PR00382">
    <property type="entry name" value="LIPIDTRNSFER"/>
</dbReference>
<evidence type="ECO:0000256" key="3">
    <source>
        <dbReference type="ARBA" id="ARBA00023157"/>
    </source>
</evidence>
<reference evidence="7 8" key="1">
    <citation type="submission" date="2020-08" db="EMBL/GenBank/DDBJ databases">
        <title>Plant Genome Project.</title>
        <authorList>
            <person name="Zhang R.-G."/>
        </authorList>
    </citation>
    <scope>NUCLEOTIDE SEQUENCE [LARGE SCALE GENOMIC DNA]</scope>
    <source>
        <tissue evidence="7">Rhizome</tissue>
    </source>
</reference>
<dbReference type="SUPFAM" id="SSF47699">
    <property type="entry name" value="Bifunctional inhibitor/lipid-transfer protein/seed storage 2S albumin"/>
    <property type="match status" value="1"/>
</dbReference>
<dbReference type="Proteomes" id="UP000734854">
    <property type="component" value="Unassembled WGS sequence"/>
</dbReference>
<name>A0A8J5CBG8_ZINOF</name>
<evidence type="ECO:0000256" key="5">
    <source>
        <dbReference type="SAM" id="SignalP"/>
    </source>
</evidence>
<keyword evidence="3" id="KW-1015">Disulfide bond</keyword>
<dbReference type="Pfam" id="PF14368">
    <property type="entry name" value="LTP_2"/>
    <property type="match status" value="1"/>
</dbReference>
<evidence type="ECO:0000256" key="1">
    <source>
        <dbReference type="ARBA" id="ARBA00009748"/>
    </source>
</evidence>
<keyword evidence="4" id="KW-0325">Glycoprotein</keyword>
<protein>
    <recommendedName>
        <fullName evidence="6">Bifunctional inhibitor/plant lipid transfer protein/seed storage helical domain-containing protein</fullName>
    </recommendedName>
</protein>
<dbReference type="InterPro" id="IPR000528">
    <property type="entry name" value="Plant_nsLTP"/>
</dbReference>
<dbReference type="InterPro" id="IPR043325">
    <property type="entry name" value="LTSS"/>
</dbReference>
<evidence type="ECO:0000313" key="8">
    <source>
        <dbReference type="Proteomes" id="UP000734854"/>
    </source>
</evidence>
<keyword evidence="2 5" id="KW-0732">Signal</keyword>
<gene>
    <name evidence="7" type="ORF">ZIOFF_069253</name>
</gene>